<reference evidence="4 5" key="1">
    <citation type="submission" date="2019-04" db="EMBL/GenBank/DDBJ databases">
        <title>Trinickia sp. 7GSK02, isolated from subtropical forest soil.</title>
        <authorList>
            <person name="Gao Z.-H."/>
            <person name="Qiu L.-H."/>
        </authorList>
    </citation>
    <scope>NUCLEOTIDE SEQUENCE [LARGE SCALE GENOMIC DNA]</scope>
    <source>
        <strain evidence="4 5">7GSK02</strain>
    </source>
</reference>
<keyword evidence="5" id="KW-1185">Reference proteome</keyword>
<evidence type="ECO:0000313" key="4">
    <source>
        <dbReference type="EMBL" id="TKC80024.1"/>
    </source>
</evidence>
<organism evidence="4 5">
    <name type="scientific">Trinickia terrae</name>
    <dbReference type="NCBI Taxonomy" id="2571161"/>
    <lineage>
        <taxon>Bacteria</taxon>
        <taxon>Pseudomonadati</taxon>
        <taxon>Pseudomonadota</taxon>
        <taxon>Betaproteobacteria</taxon>
        <taxon>Burkholderiales</taxon>
        <taxon>Burkholderiaceae</taxon>
        <taxon>Trinickia</taxon>
    </lineage>
</organism>
<comment type="catalytic activity">
    <reaction evidence="1">
        <text>AMP + H2O = D-ribose 5-phosphate + adenine</text>
        <dbReference type="Rhea" id="RHEA:20129"/>
        <dbReference type="ChEBI" id="CHEBI:15377"/>
        <dbReference type="ChEBI" id="CHEBI:16708"/>
        <dbReference type="ChEBI" id="CHEBI:78346"/>
        <dbReference type="ChEBI" id="CHEBI:456215"/>
        <dbReference type="EC" id="3.2.2.4"/>
    </reaction>
</comment>
<accession>A0A4U1HKX8</accession>
<dbReference type="Proteomes" id="UP000305539">
    <property type="component" value="Unassembled WGS sequence"/>
</dbReference>
<comment type="caution">
    <text evidence="4">The sequence shown here is derived from an EMBL/GenBank/DDBJ whole genome shotgun (WGS) entry which is preliminary data.</text>
</comment>
<dbReference type="OrthoDB" id="9801098at2"/>
<dbReference type="EMBL" id="SWJE01000022">
    <property type="protein sequence ID" value="TKC80024.1"/>
    <property type="molecule type" value="Genomic_DNA"/>
</dbReference>
<comment type="similarity">
    <text evidence="2 3">Belongs to the LOG family.</text>
</comment>
<dbReference type="GO" id="GO:0005829">
    <property type="term" value="C:cytosol"/>
    <property type="evidence" value="ECO:0007669"/>
    <property type="project" value="TreeGrafter"/>
</dbReference>
<evidence type="ECO:0000256" key="1">
    <source>
        <dbReference type="ARBA" id="ARBA00000274"/>
    </source>
</evidence>
<dbReference type="RefSeq" id="WP_136898705.1">
    <property type="nucleotide sequence ID" value="NZ_SWJE01000022.1"/>
</dbReference>
<evidence type="ECO:0000256" key="3">
    <source>
        <dbReference type="RuleBase" id="RU363015"/>
    </source>
</evidence>
<keyword evidence="3" id="KW-0203">Cytokinin biosynthesis</keyword>
<dbReference type="GO" id="GO:0008714">
    <property type="term" value="F:AMP nucleosidase activity"/>
    <property type="evidence" value="ECO:0007669"/>
    <property type="project" value="UniProtKB-EC"/>
</dbReference>
<dbReference type="Gene3D" id="3.40.50.450">
    <property type="match status" value="1"/>
</dbReference>
<gene>
    <name evidence="4" type="ORF">FAZ69_29885</name>
</gene>
<dbReference type="InterPro" id="IPR005269">
    <property type="entry name" value="LOG"/>
</dbReference>
<dbReference type="AlphaFoldDB" id="A0A4U1HKX8"/>
<dbReference type="PANTHER" id="PTHR31223:SF70">
    <property type="entry name" value="LOG FAMILY PROTEIN YJL055W"/>
    <property type="match status" value="1"/>
</dbReference>
<dbReference type="NCBIfam" id="TIGR00730">
    <property type="entry name" value="Rossman fold protein, TIGR00730 family"/>
    <property type="match status" value="1"/>
</dbReference>
<name>A0A4U1HKX8_9BURK</name>
<evidence type="ECO:0000256" key="2">
    <source>
        <dbReference type="ARBA" id="ARBA00006763"/>
    </source>
</evidence>
<evidence type="ECO:0000313" key="5">
    <source>
        <dbReference type="Proteomes" id="UP000305539"/>
    </source>
</evidence>
<proteinExistence type="inferred from homology"/>
<dbReference type="Pfam" id="PF03641">
    <property type="entry name" value="Lysine_decarbox"/>
    <property type="match status" value="1"/>
</dbReference>
<sequence>MKSVCVYCGSSFGAKPVYAQAAQAFGRALVDAGLTLVYGGGRVGLMGTIADEVLAAGGRAIGVIPELLVNKEVGHRGLSELHVVPDMHQRKKMMADLSDAFVALPGGAGTLEELFEVYTWAQLGYHHKAVALYNIDGYYDPLVTMLEHTVQEGFMQQTYLDILQIDTDPAALIDKLKRYRPPGNDKWSATPATGAV</sequence>
<dbReference type="InterPro" id="IPR031100">
    <property type="entry name" value="LOG_fam"/>
</dbReference>
<dbReference type="EC" id="3.2.2.n1" evidence="3"/>
<dbReference type="GO" id="GO:0009691">
    <property type="term" value="P:cytokinin biosynthetic process"/>
    <property type="evidence" value="ECO:0007669"/>
    <property type="project" value="UniProtKB-UniRule"/>
</dbReference>
<protein>
    <recommendedName>
        <fullName evidence="3">Cytokinin riboside 5'-monophosphate phosphoribohydrolase</fullName>
        <ecNumber evidence="3">3.2.2.n1</ecNumber>
    </recommendedName>
</protein>
<keyword evidence="3" id="KW-0378">Hydrolase</keyword>
<dbReference type="PANTHER" id="PTHR31223">
    <property type="entry name" value="LOG FAMILY PROTEIN YJL055W"/>
    <property type="match status" value="1"/>
</dbReference>
<dbReference type="SUPFAM" id="SSF102405">
    <property type="entry name" value="MCP/YpsA-like"/>
    <property type="match status" value="1"/>
</dbReference>